<dbReference type="Proteomes" id="UP001236500">
    <property type="component" value="Chromosome"/>
</dbReference>
<evidence type="ECO:0000313" key="3">
    <source>
        <dbReference type="Proteomes" id="UP001236500"/>
    </source>
</evidence>
<dbReference type="InterPro" id="IPR003673">
    <property type="entry name" value="CoA-Trfase_fam_III"/>
</dbReference>
<sequence>MATNTLPLKNIKVVELSHMVMGPATGVILADLGAEVIKVEPLKGDNTRRLKGSGSGYFTMYNRNKRSLCLDLKSERGREVVLELIAQADIVIENFRPGALQALGLDYETLSKAHPRLIYCSLKGFLSGPYEHRTALDEVAQMMGGLAYMTGLPDRPMRAGSSVIDISGAMFGVIGILAALEERHHSGLGKQVTSALFETTAFMVGQHMAQCAITGEAPPPMSVRRSAWGVYDTFETADNDKIFVAVVSDTQWRLLCKTFMLEEFANDTSLDANSGRFEQRDRIIPALSEVFRHLSTQELTDKLDSTGLPYAPINRPQDLFDDPQLNANGLLELTLPGGTRAKVPALPIEIGGHKFGLRSDPPREADHTRDTLRNAGFTDTAIDELVAAGVLRDED</sequence>
<dbReference type="EMBL" id="CP118605">
    <property type="protein sequence ID" value="WGL16295.1"/>
    <property type="molecule type" value="Genomic_DNA"/>
</dbReference>
<dbReference type="PANTHER" id="PTHR48207:SF3">
    <property type="entry name" value="SUCCINATE--HYDROXYMETHYLGLUTARATE COA-TRANSFERASE"/>
    <property type="match status" value="1"/>
</dbReference>
<keyword evidence="1" id="KW-0808">Transferase</keyword>
<dbReference type="InterPro" id="IPR023606">
    <property type="entry name" value="CoA-Trfase_III_dom_1_sf"/>
</dbReference>
<organism evidence="2 3">
    <name type="scientific">Microbulbifer bruguierae</name>
    <dbReference type="NCBI Taxonomy" id="3029061"/>
    <lineage>
        <taxon>Bacteria</taxon>
        <taxon>Pseudomonadati</taxon>
        <taxon>Pseudomonadota</taxon>
        <taxon>Gammaproteobacteria</taxon>
        <taxon>Cellvibrionales</taxon>
        <taxon>Microbulbiferaceae</taxon>
        <taxon>Microbulbifer</taxon>
    </lineage>
</organism>
<proteinExistence type="predicted"/>
<dbReference type="Gene3D" id="3.40.50.10540">
    <property type="entry name" value="Crotonobetainyl-coa:carnitine coa-transferase, domain 1"/>
    <property type="match status" value="1"/>
</dbReference>
<accession>A0ABY8NCX3</accession>
<protein>
    <submittedName>
        <fullName evidence="2">CaiB/BaiF CoA-transferase family protein</fullName>
    </submittedName>
</protein>
<dbReference type="RefSeq" id="WP_280319864.1">
    <property type="nucleotide sequence ID" value="NZ_CP118605.1"/>
</dbReference>
<dbReference type="Pfam" id="PF02515">
    <property type="entry name" value="CoA_transf_3"/>
    <property type="match status" value="1"/>
</dbReference>
<evidence type="ECO:0000313" key="2">
    <source>
        <dbReference type="EMBL" id="WGL16295.1"/>
    </source>
</evidence>
<name>A0ABY8NCX3_9GAMM</name>
<dbReference type="Gene3D" id="3.30.1540.10">
    <property type="entry name" value="formyl-coa transferase, domain 3"/>
    <property type="match status" value="1"/>
</dbReference>
<dbReference type="InterPro" id="IPR044855">
    <property type="entry name" value="CoA-Trfase_III_dom3_sf"/>
</dbReference>
<keyword evidence="3" id="KW-1185">Reference proteome</keyword>
<evidence type="ECO:0000256" key="1">
    <source>
        <dbReference type="ARBA" id="ARBA00022679"/>
    </source>
</evidence>
<dbReference type="SUPFAM" id="SSF89796">
    <property type="entry name" value="CoA-transferase family III (CaiB/BaiF)"/>
    <property type="match status" value="1"/>
</dbReference>
<reference evidence="2 3" key="1">
    <citation type="submission" date="2023-02" db="EMBL/GenBank/DDBJ databases">
        <title>Description and genomic characterization of Microbulbifer bruguierae sp. nov., isolated from the sediment of mangrove plant Bruguiera sexangula.</title>
        <authorList>
            <person name="Long M."/>
        </authorList>
    </citation>
    <scope>NUCLEOTIDE SEQUENCE [LARGE SCALE GENOMIC DNA]</scope>
    <source>
        <strain evidence="2 3">H12</strain>
    </source>
</reference>
<gene>
    <name evidence="2" type="ORF">PVT68_16190</name>
</gene>
<dbReference type="InterPro" id="IPR050483">
    <property type="entry name" value="CoA-transferase_III_domain"/>
</dbReference>
<dbReference type="PANTHER" id="PTHR48207">
    <property type="entry name" value="SUCCINATE--HYDROXYMETHYLGLUTARATE COA-TRANSFERASE"/>
    <property type="match status" value="1"/>
</dbReference>